<dbReference type="AlphaFoldDB" id="A0A645A2K6"/>
<organism evidence="1">
    <name type="scientific">bioreactor metagenome</name>
    <dbReference type="NCBI Taxonomy" id="1076179"/>
    <lineage>
        <taxon>unclassified sequences</taxon>
        <taxon>metagenomes</taxon>
        <taxon>ecological metagenomes</taxon>
    </lineage>
</organism>
<dbReference type="EMBL" id="VSSQ01011606">
    <property type="protein sequence ID" value="MPM47262.1"/>
    <property type="molecule type" value="Genomic_DNA"/>
</dbReference>
<protein>
    <submittedName>
        <fullName evidence="1">Uncharacterized protein</fullName>
    </submittedName>
</protein>
<proteinExistence type="predicted"/>
<gene>
    <name evidence="1" type="ORF">SDC9_93970</name>
</gene>
<reference evidence="1" key="1">
    <citation type="submission" date="2019-08" db="EMBL/GenBank/DDBJ databases">
        <authorList>
            <person name="Kucharzyk K."/>
            <person name="Murdoch R.W."/>
            <person name="Higgins S."/>
            <person name="Loffler F."/>
        </authorList>
    </citation>
    <scope>NUCLEOTIDE SEQUENCE</scope>
</reference>
<name>A0A645A2K6_9ZZZZ</name>
<accession>A0A645A2K6</accession>
<evidence type="ECO:0000313" key="1">
    <source>
        <dbReference type="EMBL" id="MPM47262.1"/>
    </source>
</evidence>
<comment type="caution">
    <text evidence="1">The sequence shown here is derived from an EMBL/GenBank/DDBJ whole genome shotgun (WGS) entry which is preliminary data.</text>
</comment>
<sequence length="144" mass="16106">MKFKVPVYLIKMASNRFSAPKDCFFYIHEIYINEPVSTFGKVIDVESKESMEDVKKLLCTVLGSDPYPGVMFAKPIDTIYGNKAFEIFTAADGLYRVLCCIPIPDTDCLACIVISSTDLHIMGSAIEFSQIDKITSSVIIERTK</sequence>